<dbReference type="EMBL" id="JAGKTC010000003">
    <property type="protein sequence ID" value="MBP3985274.1"/>
    <property type="molecule type" value="Genomic_DNA"/>
</dbReference>
<dbReference type="SUPFAM" id="SSF56601">
    <property type="entry name" value="beta-lactamase/transpeptidase-like"/>
    <property type="match status" value="1"/>
</dbReference>
<keyword evidence="4" id="KW-1185">Reference proteome</keyword>
<feature type="domain" description="Beta-lactamase-related" evidence="2">
    <location>
        <begin position="38"/>
        <end position="421"/>
    </location>
</feature>
<dbReference type="PANTHER" id="PTHR43283:SF3">
    <property type="entry name" value="BETA-LACTAMASE FAMILY PROTEIN (AFU_ORTHOLOGUE AFUA_5G07500)"/>
    <property type="match status" value="1"/>
</dbReference>
<gene>
    <name evidence="3" type="ORF">J5837_12740</name>
</gene>
<protein>
    <submittedName>
        <fullName evidence="3">Beta-lactamase family protein</fullName>
    </submittedName>
</protein>
<comment type="caution">
    <text evidence="3">The sequence shown here is derived from an EMBL/GenBank/DDBJ whole genome shotgun (WGS) entry which is preliminary data.</text>
</comment>
<feature type="region of interest" description="Disordered" evidence="1">
    <location>
        <begin position="139"/>
        <end position="170"/>
    </location>
</feature>
<dbReference type="PANTHER" id="PTHR43283">
    <property type="entry name" value="BETA-LACTAMASE-RELATED"/>
    <property type="match status" value="1"/>
</dbReference>
<dbReference type="Proteomes" id="UP000673447">
    <property type="component" value="Unassembled WGS sequence"/>
</dbReference>
<accession>A0A941AUL2</accession>
<evidence type="ECO:0000256" key="1">
    <source>
        <dbReference type="SAM" id="MobiDB-lite"/>
    </source>
</evidence>
<dbReference type="Pfam" id="PF00144">
    <property type="entry name" value="Beta-lactamase"/>
    <property type="match status" value="1"/>
</dbReference>
<reference evidence="3" key="1">
    <citation type="journal article" date="2016" name="Int. J. Syst. Evol. Microbiol.">
        <title>Pseudoxanthomonas helianthi sp. nov., isolated from roots of Jerusalem artichoke (Helianthus tuberosus).</title>
        <authorList>
            <person name="Kittiwongwattana C."/>
            <person name="Thawai C."/>
        </authorList>
    </citation>
    <scope>NUCLEOTIDE SEQUENCE</scope>
    <source>
        <strain evidence="3">110414</strain>
    </source>
</reference>
<dbReference type="InterPro" id="IPR050789">
    <property type="entry name" value="Diverse_Enzym_Activities"/>
</dbReference>
<dbReference type="AlphaFoldDB" id="A0A941AUL2"/>
<dbReference type="Gene3D" id="3.40.710.10">
    <property type="entry name" value="DD-peptidase/beta-lactamase superfamily"/>
    <property type="match status" value="1"/>
</dbReference>
<evidence type="ECO:0000313" key="3">
    <source>
        <dbReference type="EMBL" id="MBP3985274.1"/>
    </source>
</evidence>
<feature type="compositionally biased region" description="Basic and acidic residues" evidence="1">
    <location>
        <begin position="155"/>
        <end position="166"/>
    </location>
</feature>
<dbReference type="InterPro" id="IPR001466">
    <property type="entry name" value="Beta-lactam-related"/>
</dbReference>
<organism evidence="3 4">
    <name type="scientific">Pseudoxanthomonas helianthi</name>
    <dbReference type="NCBI Taxonomy" id="1453541"/>
    <lineage>
        <taxon>Bacteria</taxon>
        <taxon>Pseudomonadati</taxon>
        <taxon>Pseudomonadota</taxon>
        <taxon>Gammaproteobacteria</taxon>
        <taxon>Lysobacterales</taxon>
        <taxon>Lysobacteraceae</taxon>
        <taxon>Pseudoxanthomonas</taxon>
    </lineage>
</organism>
<proteinExistence type="predicted"/>
<name>A0A941AUL2_9GAMM</name>
<evidence type="ECO:0000259" key="2">
    <source>
        <dbReference type="Pfam" id="PF00144"/>
    </source>
</evidence>
<sequence>MLLSPTTVCAGQGRASATAGVSQRISPQSERLRDFLEQATAPRHGYLGAVSVVSLDGKPPDVAAFGYRDLARHDRMRPDAIFRIYSMTKPITSVAALMLVEEGKLSLDAPVSRYLPEFAGLRRCFAPFSKGATGDLPFATSGGKADPPLSSFCEGEGKAGEPRDPENAGPTIRNLLTHTAGFATDAAEHPQAAHLLQQAAPDQASDLADYARRVAQAPLAEAPGTHFHYDGVNTQVLARVVEVVGGQPFGEFLQQRIFTPLRMKDTGFEVPQAQRDRIVDLTARGDDGKLVLADTESARQPGVRLNRYDNGAGGLYSTAADYLRFARMLANGGELDGTRLLSNATVKLMMRDQLAGFDPPPAGPAPGEGFGLGGYVVTDVEKRGRLGSVGQFGWSGAASTYFTIDRRRGLVAILLAQHLPRDGANELPRLSVPFFNLVYQTLP</sequence>
<reference evidence="3" key="2">
    <citation type="submission" date="2021-03" db="EMBL/GenBank/DDBJ databases">
        <authorList>
            <person name="Cao W."/>
        </authorList>
    </citation>
    <scope>NUCLEOTIDE SEQUENCE</scope>
    <source>
        <strain evidence="3">110414</strain>
    </source>
</reference>
<dbReference type="InterPro" id="IPR012338">
    <property type="entry name" value="Beta-lactam/transpept-like"/>
</dbReference>
<dbReference type="RefSeq" id="WP_210537149.1">
    <property type="nucleotide sequence ID" value="NZ_JAGKTC010000003.1"/>
</dbReference>
<evidence type="ECO:0000313" key="4">
    <source>
        <dbReference type="Proteomes" id="UP000673447"/>
    </source>
</evidence>